<name>A0ABZ0JUY3_9GAMM</name>
<dbReference type="PANTHER" id="PTHR30118">
    <property type="entry name" value="HTH-TYPE TRANSCRIPTIONAL REGULATOR LEUO-RELATED"/>
    <property type="match status" value="1"/>
</dbReference>
<dbReference type="PROSITE" id="PS50931">
    <property type="entry name" value="HTH_LYSR"/>
    <property type="match status" value="1"/>
</dbReference>
<dbReference type="SUPFAM" id="SSF46785">
    <property type="entry name" value="Winged helix' DNA-binding domain"/>
    <property type="match status" value="1"/>
</dbReference>
<gene>
    <name evidence="6" type="ORF">RGE70_09330</name>
</gene>
<evidence type="ECO:0000256" key="1">
    <source>
        <dbReference type="ARBA" id="ARBA00009437"/>
    </source>
</evidence>
<dbReference type="CDD" id="cd05466">
    <property type="entry name" value="PBP2_LTTR_substrate"/>
    <property type="match status" value="1"/>
</dbReference>
<proteinExistence type="inferred from homology"/>
<dbReference type="Gene3D" id="1.10.10.10">
    <property type="entry name" value="Winged helix-like DNA-binding domain superfamily/Winged helix DNA-binding domain"/>
    <property type="match status" value="1"/>
</dbReference>
<reference evidence="6 7" key="1">
    <citation type="submission" date="2023-10" db="EMBL/GenBank/DDBJ databases">
        <title>Complete genome sequence of Shewanella sp. DAU334.</title>
        <authorList>
            <person name="Lee Y.-S."/>
            <person name="Jeong H.-R."/>
            <person name="Hwang E.-J."/>
            <person name="Choi Y.-L."/>
            <person name="Kim G.-D."/>
        </authorList>
    </citation>
    <scope>NUCLEOTIDE SEQUENCE [LARGE SCALE GENOMIC DNA]</scope>
    <source>
        <strain evidence="6 7">DAU334</strain>
    </source>
</reference>
<dbReference type="InterPro" id="IPR000847">
    <property type="entry name" value="LysR_HTH_N"/>
</dbReference>
<organism evidence="6 7">
    <name type="scientific">Shewanella youngdeokensis</name>
    <dbReference type="NCBI Taxonomy" id="2999068"/>
    <lineage>
        <taxon>Bacteria</taxon>
        <taxon>Pseudomonadati</taxon>
        <taxon>Pseudomonadota</taxon>
        <taxon>Gammaproteobacteria</taxon>
        <taxon>Alteromonadales</taxon>
        <taxon>Shewanellaceae</taxon>
        <taxon>Shewanella</taxon>
    </lineage>
</organism>
<keyword evidence="3" id="KW-0238">DNA-binding</keyword>
<accession>A0ABZ0JUY3</accession>
<dbReference type="Pfam" id="PF00126">
    <property type="entry name" value="HTH_1"/>
    <property type="match status" value="1"/>
</dbReference>
<dbReference type="SUPFAM" id="SSF53850">
    <property type="entry name" value="Periplasmic binding protein-like II"/>
    <property type="match status" value="1"/>
</dbReference>
<keyword evidence="7" id="KW-1185">Reference proteome</keyword>
<keyword evidence="2" id="KW-0805">Transcription regulation</keyword>
<dbReference type="InterPro" id="IPR005119">
    <property type="entry name" value="LysR_subst-bd"/>
</dbReference>
<dbReference type="Gene3D" id="3.40.190.290">
    <property type="match status" value="1"/>
</dbReference>
<dbReference type="Pfam" id="PF03466">
    <property type="entry name" value="LysR_substrate"/>
    <property type="match status" value="1"/>
</dbReference>
<evidence type="ECO:0000256" key="2">
    <source>
        <dbReference type="ARBA" id="ARBA00023015"/>
    </source>
</evidence>
<evidence type="ECO:0000256" key="3">
    <source>
        <dbReference type="ARBA" id="ARBA00023125"/>
    </source>
</evidence>
<comment type="similarity">
    <text evidence="1">Belongs to the LysR transcriptional regulatory family.</text>
</comment>
<dbReference type="PANTHER" id="PTHR30118:SF7">
    <property type="entry name" value="TRANSCRIPTIONAL REGULATOR LYSR FAMILY"/>
    <property type="match status" value="1"/>
</dbReference>
<dbReference type="InterPro" id="IPR036388">
    <property type="entry name" value="WH-like_DNA-bd_sf"/>
</dbReference>
<feature type="domain" description="HTH lysR-type" evidence="5">
    <location>
        <begin position="9"/>
        <end position="66"/>
    </location>
</feature>
<evidence type="ECO:0000256" key="4">
    <source>
        <dbReference type="ARBA" id="ARBA00023163"/>
    </source>
</evidence>
<dbReference type="Proteomes" id="UP001529491">
    <property type="component" value="Chromosome"/>
</dbReference>
<dbReference type="RefSeq" id="WP_310471190.1">
    <property type="nucleotide sequence ID" value="NZ_CP136522.1"/>
</dbReference>
<sequence length="326" mass="36259">MPAKEIHNLSVIHMSLLKKIVESGSAGIAAEELGLSASSVSYRLASMREIFKDELFIRTHDGLKPTVHCRRLALGINDILNRIEQDLFHAGDFDPQQINRRLTVHGMVSSMGWFTHLFSELAGLCPRLNLSCHSWNSHSQADIVSGKVDFGIHIIESELAGIHELNLGETKRIIVVHRDHPLTKVGAVTLEDFSNYPVLMNDLCWNSYAGSFMEKIIAGHGFKLNVKGSFGDCKSLFDTIRKGTFITYTSTLALPDDLTDLAIIAPPPELVLLNSSYHLKMSSQNYGSQEYAWLAETITKSFKEYVARKNGRPELQAFISPQGTST</sequence>
<dbReference type="InterPro" id="IPR050389">
    <property type="entry name" value="LysR-type_TF"/>
</dbReference>
<evidence type="ECO:0000313" key="7">
    <source>
        <dbReference type="Proteomes" id="UP001529491"/>
    </source>
</evidence>
<protein>
    <submittedName>
        <fullName evidence="6">LysR family transcriptional regulator</fullName>
    </submittedName>
</protein>
<dbReference type="EMBL" id="CP136522">
    <property type="protein sequence ID" value="WOT03564.1"/>
    <property type="molecule type" value="Genomic_DNA"/>
</dbReference>
<dbReference type="InterPro" id="IPR036390">
    <property type="entry name" value="WH_DNA-bd_sf"/>
</dbReference>
<evidence type="ECO:0000313" key="6">
    <source>
        <dbReference type="EMBL" id="WOT03564.1"/>
    </source>
</evidence>
<keyword evidence="4" id="KW-0804">Transcription</keyword>
<evidence type="ECO:0000259" key="5">
    <source>
        <dbReference type="PROSITE" id="PS50931"/>
    </source>
</evidence>